<protein>
    <submittedName>
        <fullName evidence="1">Uncharacterized protein</fullName>
    </submittedName>
</protein>
<dbReference type="Proteomes" id="UP000076552">
    <property type="component" value="Unassembled WGS sequence"/>
</dbReference>
<evidence type="ECO:0000313" key="1">
    <source>
        <dbReference type="EMBL" id="KZL66890.1"/>
    </source>
</evidence>
<reference evidence="1 2" key="1">
    <citation type="submission" date="2015-06" db="EMBL/GenBank/DDBJ databases">
        <title>Survival trade-offs in plant roots during colonization by closely related pathogenic and mutualistic fungi.</title>
        <authorList>
            <person name="Hacquard S."/>
            <person name="Kracher B."/>
            <person name="Hiruma K."/>
            <person name="Weinman A."/>
            <person name="Muench P."/>
            <person name="Garrido Oter R."/>
            <person name="Ver Loren van Themaat E."/>
            <person name="Dallerey J.-F."/>
            <person name="Damm U."/>
            <person name="Henrissat B."/>
            <person name="Lespinet O."/>
            <person name="Thon M."/>
            <person name="Kemen E."/>
            <person name="McHardy A.C."/>
            <person name="Schulze-Lefert P."/>
            <person name="O'Connell R.J."/>
        </authorList>
    </citation>
    <scope>NUCLEOTIDE SEQUENCE [LARGE SCALE GENOMIC DNA]</scope>
    <source>
        <strain evidence="1 2">0861</strain>
    </source>
</reference>
<proteinExistence type="predicted"/>
<evidence type="ECO:0000313" key="2">
    <source>
        <dbReference type="Proteomes" id="UP000076552"/>
    </source>
</evidence>
<dbReference type="AlphaFoldDB" id="A0A166PKS7"/>
<sequence length="79" mass="8691">MPKPDAKEASKLPVKVELALPPLYRGNGSYTENPKGVRDVQFVMPGSLPKPVEVLRVDSTAVPQPFVDPVIFKEWSSKS</sequence>
<accession>A0A166PKS7</accession>
<gene>
    <name evidence="1" type="ORF">CT0861_03883</name>
</gene>
<keyword evidence="2" id="KW-1185">Reference proteome</keyword>
<comment type="caution">
    <text evidence="1">The sequence shown here is derived from an EMBL/GenBank/DDBJ whole genome shotgun (WGS) entry which is preliminary data.</text>
</comment>
<dbReference type="EMBL" id="LFIV01000160">
    <property type="protein sequence ID" value="KZL66890.1"/>
    <property type="molecule type" value="Genomic_DNA"/>
</dbReference>
<organism evidence="1 2">
    <name type="scientific">Colletotrichum tofieldiae</name>
    <dbReference type="NCBI Taxonomy" id="708197"/>
    <lineage>
        <taxon>Eukaryota</taxon>
        <taxon>Fungi</taxon>
        <taxon>Dikarya</taxon>
        <taxon>Ascomycota</taxon>
        <taxon>Pezizomycotina</taxon>
        <taxon>Sordariomycetes</taxon>
        <taxon>Hypocreomycetidae</taxon>
        <taxon>Glomerellales</taxon>
        <taxon>Glomerellaceae</taxon>
        <taxon>Colletotrichum</taxon>
        <taxon>Colletotrichum spaethianum species complex</taxon>
    </lineage>
</organism>
<name>A0A166PKS7_9PEZI</name>